<dbReference type="PRINTS" id="PR00378">
    <property type="entry name" value="LIIMPHPHTASE"/>
</dbReference>
<evidence type="ECO:0000256" key="6">
    <source>
        <dbReference type="ARBA" id="ARBA00022842"/>
    </source>
</evidence>
<dbReference type="OrthoDB" id="10254945at2759"/>
<dbReference type="FunFam" id="3.30.540.10:FF:000004">
    <property type="entry name" value="Inositol-1-monophosphatase"/>
    <property type="match status" value="1"/>
</dbReference>
<dbReference type="Gene3D" id="3.30.540.10">
    <property type="entry name" value="Fructose-1,6-Bisphosphatase, subunit A, domain 1"/>
    <property type="match status" value="1"/>
</dbReference>
<feature type="binding site" evidence="7">
    <location>
        <position position="89"/>
    </location>
    <ligand>
        <name>Mg(2+)</name>
        <dbReference type="ChEBI" id="CHEBI:18420"/>
        <label>1</label>
        <note>catalytic</note>
    </ligand>
</feature>
<dbReference type="AlphaFoldDB" id="A0A1W4X834"/>
<dbReference type="InterPro" id="IPR020583">
    <property type="entry name" value="Inositol_monoP_metal-BS"/>
</dbReference>
<comment type="similarity">
    <text evidence="3 8">Belongs to the inositol monophosphatase superfamily.</text>
</comment>
<keyword evidence="5 8" id="KW-0378">Hydrolase</keyword>
<dbReference type="PRINTS" id="PR00377">
    <property type="entry name" value="IMPHPHTASES"/>
</dbReference>
<dbReference type="Proteomes" id="UP000192223">
    <property type="component" value="Unplaced"/>
</dbReference>
<feature type="binding site" evidence="7">
    <location>
        <position position="68"/>
    </location>
    <ligand>
        <name>Mg(2+)</name>
        <dbReference type="ChEBI" id="CHEBI:18420"/>
        <label>1</label>
        <note>catalytic</note>
    </ligand>
</feature>
<sequence length="275" mass="31043">MNREEIQLCYQTALGFIKDAGKILLTAKDIVLEEKAPGDIVSEYDVKVENVLIRRLKMNFPTHKFIGEEESHRKKRISELSNDPTWIIDPIDGTSNFVRGFPTTCISVGLVVNKEQIMGIIYNPFSMELYTAIKGSGAYLNGERIYSKETENIGRASFIYELSLAKTASLRKMYLTRLKYLINEVEGIRSFGCAAMSICYIARGYFESYQCDGLFPWDYAAAALILREAGGYVCDPTGVEFDLLKGDILACCTKKLAEQFVEVVNKADEEWKILP</sequence>
<evidence type="ECO:0000313" key="9">
    <source>
        <dbReference type="Proteomes" id="UP000192223"/>
    </source>
</evidence>
<proteinExistence type="inferred from homology"/>
<evidence type="ECO:0000256" key="7">
    <source>
        <dbReference type="PIRSR" id="PIRSR600760-2"/>
    </source>
</evidence>
<comment type="pathway">
    <text evidence="2 8">Polyol metabolism; myo-inositol biosynthesis; myo-inositol from D-glucose 6-phosphate: step 2/2.</text>
</comment>
<dbReference type="CDD" id="cd01639">
    <property type="entry name" value="IMPase"/>
    <property type="match status" value="1"/>
</dbReference>
<evidence type="ECO:0000313" key="10">
    <source>
        <dbReference type="RefSeq" id="XP_018328563.1"/>
    </source>
</evidence>
<gene>
    <name evidence="10" type="primary">LOC108739242</name>
</gene>
<dbReference type="InParanoid" id="A0A1W4X834"/>
<comment type="cofactor">
    <cofactor evidence="1 7 8">
        <name>Mg(2+)</name>
        <dbReference type="ChEBI" id="CHEBI:18420"/>
    </cofactor>
</comment>
<dbReference type="GeneID" id="108739242"/>
<comment type="catalytic activity">
    <reaction evidence="8">
        <text>a myo-inositol phosphate + H2O = myo-inositol + phosphate</text>
        <dbReference type="Rhea" id="RHEA:24056"/>
        <dbReference type="ChEBI" id="CHEBI:15377"/>
        <dbReference type="ChEBI" id="CHEBI:17268"/>
        <dbReference type="ChEBI" id="CHEBI:43474"/>
        <dbReference type="ChEBI" id="CHEBI:84139"/>
        <dbReference type="EC" id="3.1.3.25"/>
    </reaction>
</comment>
<dbReference type="PANTHER" id="PTHR20854">
    <property type="entry name" value="INOSITOL MONOPHOSPHATASE"/>
    <property type="match status" value="1"/>
</dbReference>
<dbReference type="GO" id="GO:0007165">
    <property type="term" value="P:signal transduction"/>
    <property type="evidence" value="ECO:0007669"/>
    <property type="project" value="TreeGrafter"/>
</dbReference>
<dbReference type="InterPro" id="IPR033942">
    <property type="entry name" value="IMPase"/>
</dbReference>
<dbReference type="EC" id="3.1.3.25" evidence="8"/>
<feature type="binding site" evidence="7">
    <location>
        <position position="218"/>
    </location>
    <ligand>
        <name>Mg(2+)</name>
        <dbReference type="ChEBI" id="CHEBI:18420"/>
        <label>1</label>
        <note>catalytic</note>
    </ligand>
</feature>
<evidence type="ECO:0000256" key="3">
    <source>
        <dbReference type="ARBA" id="ARBA00009759"/>
    </source>
</evidence>
<dbReference type="KEGG" id="apln:108739242"/>
<dbReference type="PANTHER" id="PTHR20854:SF25">
    <property type="entry name" value="INOSITOL-1-MONOPHOSPHATASE"/>
    <property type="match status" value="1"/>
</dbReference>
<dbReference type="GO" id="GO:0046854">
    <property type="term" value="P:phosphatidylinositol phosphate biosynthetic process"/>
    <property type="evidence" value="ECO:0007669"/>
    <property type="project" value="InterPro"/>
</dbReference>
<dbReference type="GO" id="GO:0006021">
    <property type="term" value="P:inositol biosynthetic process"/>
    <property type="evidence" value="ECO:0007669"/>
    <property type="project" value="UniProtKB-UniPathway"/>
</dbReference>
<dbReference type="STRING" id="224129.A0A1W4X834"/>
<organism evidence="9 10">
    <name type="scientific">Agrilus planipennis</name>
    <name type="common">Emerald ash borer</name>
    <name type="synonym">Agrilus marcopoli</name>
    <dbReference type="NCBI Taxonomy" id="224129"/>
    <lineage>
        <taxon>Eukaryota</taxon>
        <taxon>Metazoa</taxon>
        <taxon>Ecdysozoa</taxon>
        <taxon>Arthropoda</taxon>
        <taxon>Hexapoda</taxon>
        <taxon>Insecta</taxon>
        <taxon>Pterygota</taxon>
        <taxon>Neoptera</taxon>
        <taxon>Endopterygota</taxon>
        <taxon>Coleoptera</taxon>
        <taxon>Polyphaga</taxon>
        <taxon>Elateriformia</taxon>
        <taxon>Buprestoidea</taxon>
        <taxon>Buprestidae</taxon>
        <taxon>Agrilinae</taxon>
        <taxon>Agrilus</taxon>
    </lineage>
</organism>
<dbReference type="InterPro" id="IPR020552">
    <property type="entry name" value="Inositol_monoPase_Li-sen"/>
</dbReference>
<protein>
    <recommendedName>
        <fullName evidence="8">Inositol-1-monophosphatase</fullName>
        <ecNumber evidence="8">3.1.3.25</ecNumber>
    </recommendedName>
</protein>
<keyword evidence="6 7" id="KW-0460">Magnesium</keyword>
<dbReference type="GO" id="GO:0046872">
    <property type="term" value="F:metal ion binding"/>
    <property type="evidence" value="ECO:0007669"/>
    <property type="project" value="UniProtKB-KW"/>
</dbReference>
<dbReference type="SUPFAM" id="SSF56655">
    <property type="entry name" value="Carbohydrate phosphatase"/>
    <property type="match status" value="1"/>
</dbReference>
<reference evidence="10" key="1">
    <citation type="submission" date="2025-08" db="UniProtKB">
        <authorList>
            <consortium name="RefSeq"/>
        </authorList>
    </citation>
    <scope>IDENTIFICATION</scope>
    <source>
        <tissue evidence="10">Entire body</tissue>
    </source>
</reference>
<dbReference type="InterPro" id="IPR020550">
    <property type="entry name" value="Inositol_monophosphatase_CS"/>
</dbReference>
<dbReference type="PROSITE" id="PS00630">
    <property type="entry name" value="IMP_2"/>
    <property type="match status" value="1"/>
</dbReference>
<name>A0A1W4X834_AGRPL</name>
<dbReference type="RefSeq" id="XP_018328563.1">
    <property type="nucleotide sequence ID" value="XM_018473061.1"/>
</dbReference>
<dbReference type="UniPathway" id="UPA00823">
    <property type="reaction ID" value="UER00788"/>
</dbReference>
<evidence type="ECO:0000256" key="8">
    <source>
        <dbReference type="RuleBase" id="RU364068"/>
    </source>
</evidence>
<dbReference type="PROSITE" id="PS00629">
    <property type="entry name" value="IMP_1"/>
    <property type="match status" value="1"/>
</dbReference>
<feature type="binding site" evidence="7">
    <location>
        <position position="92"/>
    </location>
    <ligand>
        <name>Mg(2+)</name>
        <dbReference type="ChEBI" id="CHEBI:18420"/>
        <label>1</label>
        <note>catalytic</note>
    </ligand>
</feature>
<evidence type="ECO:0000256" key="4">
    <source>
        <dbReference type="ARBA" id="ARBA00022723"/>
    </source>
</evidence>
<dbReference type="Gene3D" id="3.40.190.80">
    <property type="match status" value="1"/>
</dbReference>
<dbReference type="InterPro" id="IPR000760">
    <property type="entry name" value="Inositol_monophosphatase-like"/>
</dbReference>
<dbReference type="GO" id="GO:0008934">
    <property type="term" value="F:inositol monophosphate 1-phosphatase activity"/>
    <property type="evidence" value="ECO:0007669"/>
    <property type="project" value="InterPro"/>
</dbReference>
<keyword evidence="9" id="KW-1185">Reference proteome</keyword>
<dbReference type="FunCoup" id="A0A1W4X834">
    <property type="interactions" value="228"/>
</dbReference>
<accession>A0A1W4X834</accession>
<evidence type="ECO:0000256" key="2">
    <source>
        <dbReference type="ARBA" id="ARBA00005152"/>
    </source>
</evidence>
<feature type="binding site" evidence="7">
    <location>
        <position position="91"/>
    </location>
    <ligand>
        <name>Mg(2+)</name>
        <dbReference type="ChEBI" id="CHEBI:18420"/>
        <label>1</label>
        <note>catalytic</note>
    </ligand>
</feature>
<keyword evidence="4 7" id="KW-0479">Metal-binding</keyword>
<dbReference type="Pfam" id="PF00459">
    <property type="entry name" value="Inositol_P"/>
    <property type="match status" value="1"/>
</dbReference>
<evidence type="ECO:0000256" key="1">
    <source>
        <dbReference type="ARBA" id="ARBA00001946"/>
    </source>
</evidence>
<evidence type="ECO:0000256" key="5">
    <source>
        <dbReference type="ARBA" id="ARBA00022801"/>
    </source>
</evidence>